<comment type="caution">
    <text evidence="1">The sequence shown here is derived from an EMBL/GenBank/DDBJ whole genome shotgun (WGS) entry which is preliminary data.</text>
</comment>
<reference evidence="1" key="1">
    <citation type="submission" date="2021-02" db="EMBL/GenBank/DDBJ databases">
        <authorList>
            <consortium name="DOE Joint Genome Institute"/>
            <person name="Ahrendt S."/>
            <person name="Looney B.P."/>
            <person name="Miyauchi S."/>
            <person name="Morin E."/>
            <person name="Drula E."/>
            <person name="Courty P.E."/>
            <person name="Chicoki N."/>
            <person name="Fauchery L."/>
            <person name="Kohler A."/>
            <person name="Kuo A."/>
            <person name="Labutti K."/>
            <person name="Pangilinan J."/>
            <person name="Lipzen A."/>
            <person name="Riley R."/>
            <person name="Andreopoulos W."/>
            <person name="He G."/>
            <person name="Johnson J."/>
            <person name="Barry K.W."/>
            <person name="Grigoriev I.V."/>
            <person name="Nagy L."/>
            <person name="Hibbett D."/>
            <person name="Henrissat B."/>
            <person name="Matheny P.B."/>
            <person name="Labbe J."/>
            <person name="Martin F."/>
        </authorList>
    </citation>
    <scope>NUCLEOTIDE SEQUENCE</scope>
    <source>
        <strain evidence="1">FP105234-sp</strain>
    </source>
</reference>
<keyword evidence="2" id="KW-1185">Reference proteome</keyword>
<gene>
    <name evidence="1" type="ORF">FA95DRAFT_225325</name>
</gene>
<dbReference type="EMBL" id="MU275974">
    <property type="protein sequence ID" value="KAI0044698.1"/>
    <property type="molecule type" value="Genomic_DNA"/>
</dbReference>
<evidence type="ECO:0000313" key="1">
    <source>
        <dbReference type="EMBL" id="KAI0044698.1"/>
    </source>
</evidence>
<sequence>MPMTPRRSICLLVVLSNPYAECGSRPPCQRAVRLRAPRSAGPYAGHLDQRRRQCAARTLPARLFPVSVQHRYRIWALYPHKPIILQDALRTRSCVALVRSVHLERAFAPRHEESRQPMRGGGPGCSLCWCFQGLPHARSLPCALTTGNRGLLRATYETAMDLGRHNFGTICWQGLLAIRDLLREREVT</sequence>
<dbReference type="Proteomes" id="UP000814033">
    <property type="component" value="Unassembled WGS sequence"/>
</dbReference>
<organism evidence="1 2">
    <name type="scientific">Auriscalpium vulgare</name>
    <dbReference type="NCBI Taxonomy" id="40419"/>
    <lineage>
        <taxon>Eukaryota</taxon>
        <taxon>Fungi</taxon>
        <taxon>Dikarya</taxon>
        <taxon>Basidiomycota</taxon>
        <taxon>Agaricomycotina</taxon>
        <taxon>Agaricomycetes</taxon>
        <taxon>Russulales</taxon>
        <taxon>Auriscalpiaceae</taxon>
        <taxon>Auriscalpium</taxon>
    </lineage>
</organism>
<protein>
    <submittedName>
        <fullName evidence="1">Uncharacterized protein</fullName>
    </submittedName>
</protein>
<reference evidence="1" key="2">
    <citation type="journal article" date="2022" name="New Phytol.">
        <title>Evolutionary transition to the ectomycorrhizal habit in the genomes of a hyperdiverse lineage of mushroom-forming fungi.</title>
        <authorList>
            <person name="Looney B."/>
            <person name="Miyauchi S."/>
            <person name="Morin E."/>
            <person name="Drula E."/>
            <person name="Courty P.E."/>
            <person name="Kohler A."/>
            <person name="Kuo A."/>
            <person name="LaButti K."/>
            <person name="Pangilinan J."/>
            <person name="Lipzen A."/>
            <person name="Riley R."/>
            <person name="Andreopoulos W."/>
            <person name="He G."/>
            <person name="Johnson J."/>
            <person name="Nolan M."/>
            <person name="Tritt A."/>
            <person name="Barry K.W."/>
            <person name="Grigoriev I.V."/>
            <person name="Nagy L.G."/>
            <person name="Hibbett D."/>
            <person name="Henrissat B."/>
            <person name="Matheny P.B."/>
            <person name="Labbe J."/>
            <person name="Martin F.M."/>
        </authorList>
    </citation>
    <scope>NUCLEOTIDE SEQUENCE</scope>
    <source>
        <strain evidence="1">FP105234-sp</strain>
    </source>
</reference>
<name>A0ACB8RKP1_9AGAM</name>
<evidence type="ECO:0000313" key="2">
    <source>
        <dbReference type="Proteomes" id="UP000814033"/>
    </source>
</evidence>
<proteinExistence type="predicted"/>
<accession>A0ACB8RKP1</accession>